<evidence type="ECO:0000256" key="2">
    <source>
        <dbReference type="ARBA" id="ARBA00022448"/>
    </source>
</evidence>
<dbReference type="Pfam" id="PF07660">
    <property type="entry name" value="STN"/>
    <property type="match status" value="1"/>
</dbReference>
<dbReference type="NCBIfam" id="TIGR04057">
    <property type="entry name" value="SusC_RagA_signa"/>
    <property type="match status" value="1"/>
</dbReference>
<keyword evidence="5 7" id="KW-0472">Membrane</keyword>
<keyword evidence="6 7" id="KW-0998">Cell outer membrane</keyword>
<dbReference type="Gene3D" id="2.40.170.20">
    <property type="entry name" value="TonB-dependent receptor, beta-barrel domain"/>
    <property type="match status" value="1"/>
</dbReference>
<evidence type="ECO:0000256" key="6">
    <source>
        <dbReference type="ARBA" id="ARBA00023237"/>
    </source>
</evidence>
<evidence type="ECO:0000256" key="1">
    <source>
        <dbReference type="ARBA" id="ARBA00004571"/>
    </source>
</evidence>
<dbReference type="SMART" id="SM00965">
    <property type="entry name" value="STN"/>
    <property type="match status" value="1"/>
</dbReference>
<dbReference type="InterPro" id="IPR008969">
    <property type="entry name" value="CarboxyPept-like_regulatory"/>
</dbReference>
<dbReference type="Pfam" id="PF07715">
    <property type="entry name" value="Plug"/>
    <property type="match status" value="1"/>
</dbReference>
<protein>
    <submittedName>
        <fullName evidence="9">TonB-dependent receptor</fullName>
    </submittedName>
</protein>
<dbReference type="PROSITE" id="PS52016">
    <property type="entry name" value="TONB_DEPENDENT_REC_3"/>
    <property type="match status" value="1"/>
</dbReference>
<name>A0ABT0QA97_9FLAO</name>
<keyword evidence="10" id="KW-1185">Reference proteome</keyword>
<dbReference type="Gene3D" id="2.60.40.1120">
    <property type="entry name" value="Carboxypeptidase-like, regulatory domain"/>
    <property type="match status" value="1"/>
</dbReference>
<accession>A0ABT0QA97</accession>
<comment type="similarity">
    <text evidence="7">Belongs to the TonB-dependent receptor family.</text>
</comment>
<dbReference type="InterPro" id="IPR036942">
    <property type="entry name" value="Beta-barrel_TonB_sf"/>
</dbReference>
<sequence length="1157" mass="128197">MKKKQHFFSKIPILRIMKIYLVLLCISLTKIFASDAYSQNITLNAENVEIKKILTEIEQKSNFSFFYNSSIVNVDLKKSLAVENIEINEALSLLFSNTNIDYSFMRNQIILYPKDRPELKLKIENIFRKKETNITSSLTPKMVTEYIKSVLQTSVSGKVVDSKGDPLPGVTVLIKGTQKGTSTDFDGNYSISVENSNDVLVFSYIGFSTQEVAVNKQSILNITLQENTSELDEVVIVGYGAQKKVNLTGSIATIKSDDIVKNSTSNVSSALSGRLAGVITIQSSGEPGGDAANIRIRGLSSLNDNSPLVLVDGIPRALNNINSNDIESISVLKDAAAAAIYGMRAANGVILITTKRGKGKTSFNVNMYSGIQKPTRMPDFLDSFNYATLLNEANANDGVPAAYSDDDLQKFLSGSDPNTHPNTDWIDEVLDSASSMHSIDISASGSNTENTIKYFTSLGYLYQDAIYDNNNYDRFNFRSNIDVDVNENIQLQANFSGAVENRKRPGVTASTLFSNLMRTPPTEVNQYSNGGYSIFAQQPFIDNGYREEEDFDFQSKIALNIKFPFLEGLSLTTQVAYDRSAGGSNNNRDNFTGSVTSFNVPRTYTLFDPSTGEFSLSTPADRGESASLSESRAKGFQLTTEAILNYSKIIDKHDFGAKFVYSRTKTEYSILTSGISNLTGTSTPLFIAGDAETRSISNGTFETAILGYAGRFTYAFDNKYLVEFNGRYDGSYKFSKNSRFGFFPSYSLAWRASQEAFLQNSKTISNLKLRFSYGELGSDAGVGPFRYLEFFGFGGPFIDNSNVSQTISSSGLADAATTWEKAKTYNLGLELGLWNNALTLEADLYSKRTSDILTTRSLQVPSTFGASLPFENIGVVDNKGFEIILNHKGQGKDFDYFANFNFGYSKNKIVDIAEADDVDPLRKLTGRQIQARTRIGFIADGLFLTQQEIDDLNASAPDGVYQTQNPQPGDIRYADITGDGKVDNDDRTIMGKGNVPEITFGLNLGFNYKQFDFSALFQGAANFDMYLSNESAWAFFNGGKVFDRHLGRAQIGADGNVTNTNAAYPRLTLNNNAVNERTSSYWLMPGDYVRFKNVEIGYTFPENITNKIGVNRLRIYLNGRNLATWSKIKHLDPENPQQRGWFYPQQKVYNLGVNLQF</sequence>
<gene>
    <name evidence="9" type="ORF">M3P09_02835</name>
</gene>
<dbReference type="RefSeq" id="WP_249971943.1">
    <property type="nucleotide sequence ID" value="NZ_JAMFLZ010000001.1"/>
</dbReference>
<dbReference type="InterPro" id="IPR037066">
    <property type="entry name" value="Plug_dom_sf"/>
</dbReference>
<keyword evidence="3 7" id="KW-1134">Transmembrane beta strand</keyword>
<dbReference type="Pfam" id="PF13715">
    <property type="entry name" value="CarbopepD_reg_2"/>
    <property type="match status" value="1"/>
</dbReference>
<evidence type="ECO:0000256" key="5">
    <source>
        <dbReference type="ARBA" id="ARBA00023136"/>
    </source>
</evidence>
<evidence type="ECO:0000313" key="10">
    <source>
        <dbReference type="Proteomes" id="UP001165381"/>
    </source>
</evidence>
<organism evidence="9 10">
    <name type="scientific">Jejuia spongiicola</name>
    <dbReference type="NCBI Taxonomy" id="2942207"/>
    <lineage>
        <taxon>Bacteria</taxon>
        <taxon>Pseudomonadati</taxon>
        <taxon>Bacteroidota</taxon>
        <taxon>Flavobacteriia</taxon>
        <taxon>Flavobacteriales</taxon>
        <taxon>Flavobacteriaceae</taxon>
        <taxon>Jejuia</taxon>
    </lineage>
</organism>
<dbReference type="InterPro" id="IPR039426">
    <property type="entry name" value="TonB-dep_rcpt-like"/>
</dbReference>
<evidence type="ECO:0000259" key="8">
    <source>
        <dbReference type="SMART" id="SM00965"/>
    </source>
</evidence>
<dbReference type="InterPro" id="IPR012910">
    <property type="entry name" value="Plug_dom"/>
</dbReference>
<dbReference type="EMBL" id="JAMFLZ010000001">
    <property type="protein sequence ID" value="MCL6293912.1"/>
    <property type="molecule type" value="Genomic_DNA"/>
</dbReference>
<keyword evidence="9" id="KW-0675">Receptor</keyword>
<comment type="caution">
    <text evidence="9">The sequence shown here is derived from an EMBL/GenBank/DDBJ whole genome shotgun (WGS) entry which is preliminary data.</text>
</comment>
<comment type="subcellular location">
    <subcellularLocation>
        <location evidence="1 7">Cell outer membrane</location>
        <topology evidence="1 7">Multi-pass membrane protein</topology>
    </subcellularLocation>
</comment>
<dbReference type="SUPFAM" id="SSF49464">
    <property type="entry name" value="Carboxypeptidase regulatory domain-like"/>
    <property type="match status" value="1"/>
</dbReference>
<dbReference type="Gene3D" id="2.170.130.10">
    <property type="entry name" value="TonB-dependent receptor, plug domain"/>
    <property type="match status" value="1"/>
</dbReference>
<evidence type="ECO:0000313" key="9">
    <source>
        <dbReference type="EMBL" id="MCL6293912.1"/>
    </source>
</evidence>
<reference evidence="9" key="1">
    <citation type="submission" date="2022-05" db="EMBL/GenBank/DDBJ databases">
        <authorList>
            <person name="Park J.-S."/>
        </authorList>
    </citation>
    <scope>NUCLEOTIDE SEQUENCE</scope>
    <source>
        <strain evidence="9">2012CJ34-3</strain>
    </source>
</reference>
<dbReference type="InterPro" id="IPR023997">
    <property type="entry name" value="TonB-dep_OMP_SusC/RagA_CS"/>
</dbReference>
<keyword evidence="2 7" id="KW-0813">Transport</keyword>
<evidence type="ECO:0000256" key="7">
    <source>
        <dbReference type="PROSITE-ProRule" id="PRU01360"/>
    </source>
</evidence>
<dbReference type="InterPro" id="IPR023996">
    <property type="entry name" value="TonB-dep_OMP_SusC/RagA"/>
</dbReference>
<keyword evidence="4 7" id="KW-0812">Transmembrane</keyword>
<dbReference type="SUPFAM" id="SSF56935">
    <property type="entry name" value="Porins"/>
    <property type="match status" value="1"/>
</dbReference>
<proteinExistence type="inferred from homology"/>
<evidence type="ECO:0000256" key="4">
    <source>
        <dbReference type="ARBA" id="ARBA00022692"/>
    </source>
</evidence>
<feature type="domain" description="Secretin/TonB short N-terminal" evidence="8">
    <location>
        <begin position="63"/>
        <end position="114"/>
    </location>
</feature>
<dbReference type="Proteomes" id="UP001165381">
    <property type="component" value="Unassembled WGS sequence"/>
</dbReference>
<dbReference type="InterPro" id="IPR011662">
    <property type="entry name" value="Secretin/TonB_short_N"/>
</dbReference>
<dbReference type="NCBIfam" id="TIGR04056">
    <property type="entry name" value="OMP_RagA_SusC"/>
    <property type="match status" value="1"/>
</dbReference>
<evidence type="ECO:0000256" key="3">
    <source>
        <dbReference type="ARBA" id="ARBA00022452"/>
    </source>
</evidence>